<dbReference type="AlphaFoldDB" id="U3U9C9"/>
<reference evidence="2 3" key="1">
    <citation type="submission" date="2012-10" db="EMBL/GenBank/DDBJ databases">
        <title>Genome sequence of the symbiont of the pentatomidae stink bug Halyomorpha halys.</title>
        <authorList>
            <person name="Kobayashi H."/>
            <person name="Fujii-Muramatsu R."/>
            <person name="Takeishi K."/>
            <person name="Noda H."/>
        </authorList>
    </citation>
    <scope>NUCLEOTIDE SEQUENCE [LARGE SCALE GENOMIC DNA]</scope>
</reference>
<evidence type="ECO:0000259" key="1">
    <source>
        <dbReference type="Pfam" id="PF01276"/>
    </source>
</evidence>
<dbReference type="KEGG" id="hhs:HHS_04330"/>
<organism evidence="2 3">
    <name type="scientific">Candidatus Pantoea carbekii</name>
    <dbReference type="NCBI Taxonomy" id="1235990"/>
    <lineage>
        <taxon>Bacteria</taxon>
        <taxon>Pseudomonadati</taxon>
        <taxon>Pseudomonadota</taxon>
        <taxon>Gammaproteobacteria</taxon>
        <taxon>Enterobacterales</taxon>
        <taxon>Erwiniaceae</taxon>
        <taxon>Pantoea</taxon>
    </lineage>
</organism>
<evidence type="ECO:0000313" key="2">
    <source>
        <dbReference type="EMBL" id="BAO00403.1"/>
    </source>
</evidence>
<evidence type="ECO:0000313" key="3">
    <source>
        <dbReference type="Proteomes" id="UP000016900"/>
    </source>
</evidence>
<sequence>MVKFQKMNSNIITYKKSKYTTERYLISPSSTINGQRLQSKVIYETQSTHKLLASLSRASLMHIAY</sequence>
<protein>
    <recommendedName>
        <fullName evidence="1">Orn/Lys/Arg decarboxylases family 1 pyridoxal-P attachment site domain-containing protein</fullName>
    </recommendedName>
</protein>
<dbReference type="GO" id="GO:0003824">
    <property type="term" value="F:catalytic activity"/>
    <property type="evidence" value="ECO:0007669"/>
    <property type="project" value="InterPro"/>
</dbReference>
<dbReference type="Pfam" id="PF01276">
    <property type="entry name" value="OKR_DC_1"/>
    <property type="match status" value="1"/>
</dbReference>
<dbReference type="EMBL" id="AP012554">
    <property type="protein sequence ID" value="BAO00403.1"/>
    <property type="molecule type" value="Genomic_DNA"/>
</dbReference>
<proteinExistence type="predicted"/>
<gene>
    <name evidence="2" type="ORF">HHS_04330</name>
</gene>
<feature type="domain" description="Orn/Lys/Arg decarboxylases family 1 pyridoxal-P attachment site" evidence="1">
    <location>
        <begin position="25"/>
        <end position="63"/>
    </location>
</feature>
<dbReference type="InterPro" id="IPR000310">
    <property type="entry name" value="Orn/Lys/Arg_deCO2ase_major_dom"/>
</dbReference>
<keyword evidence="3" id="KW-1185">Reference proteome</keyword>
<name>U3U9C9_9GAMM</name>
<dbReference type="Proteomes" id="UP000016900">
    <property type="component" value="Chromosome"/>
</dbReference>
<dbReference type="PATRIC" id="fig|1235990.3.peg.429"/>
<dbReference type="eggNOG" id="COG1982">
    <property type="taxonomic scope" value="Bacteria"/>
</dbReference>
<accession>U3U9C9</accession>